<dbReference type="AlphaFoldDB" id="A0A507ZSG2"/>
<dbReference type="Gene3D" id="3.90.1140.10">
    <property type="entry name" value="Cyclic phosphodiesterase"/>
    <property type="match status" value="1"/>
</dbReference>
<feature type="active site" description="Proton acceptor" evidence="2">
    <location>
        <position position="147"/>
    </location>
</feature>
<dbReference type="PANTHER" id="PTHR35561:SF1">
    <property type="entry name" value="RNA 2',3'-CYCLIC PHOSPHODIESTERASE"/>
    <property type="match status" value="1"/>
</dbReference>
<sequence length="197" mass="21964">MSVQPQLAGFETPDPTPRHSLFFALWPDDATRARIERAADAAESTQPHDGRRLRPHRFHLTLRWLGEWPRQHARELDAASAAAEAACAATDAFEMSLDIAGGFAPARVCWLGCDTAPTPLHALRGALDRALLHSGVKFRKGQALVPHVTVARDCRRPWDTSAIDPPIHWQVDRIVLIRSDIQHNHAYTIAGEWPLSR</sequence>
<keyword evidence="1 2" id="KW-0378">Hydrolase</keyword>
<dbReference type="EMBL" id="VICD02000341">
    <property type="protein sequence ID" value="KAB8161673.1"/>
    <property type="molecule type" value="Genomic_DNA"/>
</dbReference>
<comment type="similarity">
    <text evidence="2">Belongs to the 2H phosphoesterase superfamily. ThpR family.</text>
</comment>
<feature type="short sequence motif" description="HXTX 2" evidence="2">
    <location>
        <begin position="147"/>
        <end position="150"/>
    </location>
</feature>
<evidence type="ECO:0000313" key="4">
    <source>
        <dbReference type="Proteomes" id="UP000320431"/>
    </source>
</evidence>
<dbReference type="EC" id="3.1.4.58" evidence="2"/>
<reference evidence="3 4" key="1">
    <citation type="submission" date="2019-10" db="EMBL/GenBank/DDBJ databases">
        <title>Lysobacter alkalisoli sp. nov., isolated from saline-alkaline soil.</title>
        <authorList>
            <person name="Sun J.-Q."/>
        </authorList>
    </citation>
    <scope>NUCLEOTIDE SEQUENCE [LARGE SCALE GENOMIC DNA]</scope>
    <source>
        <strain evidence="3 4">KCTC 42381</strain>
    </source>
</reference>
<proteinExistence type="inferred from homology"/>
<feature type="active site" description="Proton donor" evidence="2">
    <location>
        <position position="59"/>
    </location>
</feature>
<evidence type="ECO:0000256" key="2">
    <source>
        <dbReference type="HAMAP-Rule" id="MF_01940"/>
    </source>
</evidence>
<dbReference type="SUPFAM" id="SSF55144">
    <property type="entry name" value="LigT-like"/>
    <property type="match status" value="1"/>
</dbReference>
<dbReference type="Proteomes" id="UP000320431">
    <property type="component" value="Unassembled WGS sequence"/>
</dbReference>
<dbReference type="Pfam" id="PF13563">
    <property type="entry name" value="2_5_RNA_ligase2"/>
    <property type="match status" value="1"/>
</dbReference>
<dbReference type="InterPro" id="IPR004175">
    <property type="entry name" value="RNA_CPDase"/>
</dbReference>
<dbReference type="PANTHER" id="PTHR35561">
    <property type="entry name" value="RNA 2',3'-CYCLIC PHOSPHODIESTERASE"/>
    <property type="match status" value="1"/>
</dbReference>
<comment type="catalytic activity">
    <reaction evidence="2">
        <text>a 3'-end 2',3'-cyclophospho-ribonucleotide-RNA + H2O = a 3'-end 2'-phospho-ribonucleotide-RNA + H(+)</text>
        <dbReference type="Rhea" id="RHEA:11828"/>
        <dbReference type="Rhea" id="RHEA-COMP:10464"/>
        <dbReference type="Rhea" id="RHEA-COMP:17353"/>
        <dbReference type="ChEBI" id="CHEBI:15377"/>
        <dbReference type="ChEBI" id="CHEBI:15378"/>
        <dbReference type="ChEBI" id="CHEBI:83064"/>
        <dbReference type="ChEBI" id="CHEBI:173113"/>
        <dbReference type="EC" id="3.1.4.58"/>
    </reaction>
</comment>
<name>A0A507ZSG2_9GAMM</name>
<dbReference type="RefSeq" id="WP_141483490.1">
    <property type="nucleotide sequence ID" value="NZ_VICD02000341.1"/>
</dbReference>
<accession>A0A507ZSG2</accession>
<dbReference type="GO" id="GO:0004113">
    <property type="term" value="F:2',3'-cyclic-nucleotide 3'-phosphodiesterase activity"/>
    <property type="evidence" value="ECO:0007669"/>
    <property type="project" value="InterPro"/>
</dbReference>
<dbReference type="HAMAP" id="MF_01940">
    <property type="entry name" value="RNA_CPDase"/>
    <property type="match status" value="1"/>
</dbReference>
<dbReference type="NCBIfam" id="TIGR02258">
    <property type="entry name" value="2_5_ligase"/>
    <property type="match status" value="1"/>
</dbReference>
<evidence type="ECO:0000256" key="1">
    <source>
        <dbReference type="ARBA" id="ARBA00022801"/>
    </source>
</evidence>
<feature type="short sequence motif" description="HXTX 1" evidence="2">
    <location>
        <begin position="59"/>
        <end position="62"/>
    </location>
</feature>
<organism evidence="3 4">
    <name type="scientific">Marilutibacter maris</name>
    <dbReference type="NCBI Taxonomy" id="1605891"/>
    <lineage>
        <taxon>Bacteria</taxon>
        <taxon>Pseudomonadati</taxon>
        <taxon>Pseudomonadota</taxon>
        <taxon>Gammaproteobacteria</taxon>
        <taxon>Lysobacterales</taxon>
        <taxon>Lysobacteraceae</taxon>
        <taxon>Marilutibacter</taxon>
    </lineage>
</organism>
<comment type="function">
    <text evidence="2">Hydrolyzes RNA 2',3'-cyclic phosphodiester to an RNA 2'-phosphomonoester.</text>
</comment>
<evidence type="ECO:0000313" key="3">
    <source>
        <dbReference type="EMBL" id="KAB8161673.1"/>
    </source>
</evidence>
<protein>
    <recommendedName>
        <fullName evidence="2">RNA 2',3'-cyclic phosphodiesterase</fullName>
        <shortName evidence="2">RNA 2',3'-CPDase</shortName>
        <ecNumber evidence="2">3.1.4.58</ecNumber>
    </recommendedName>
</protein>
<dbReference type="GO" id="GO:0008664">
    <property type="term" value="F:RNA 2',3'-cyclic 3'-phosphodiesterase activity"/>
    <property type="evidence" value="ECO:0007669"/>
    <property type="project" value="UniProtKB-EC"/>
</dbReference>
<gene>
    <name evidence="3" type="primary">thpR</name>
    <name evidence="3" type="ORF">FKV24_018855</name>
</gene>
<comment type="caution">
    <text evidence="3">The sequence shown here is derived from an EMBL/GenBank/DDBJ whole genome shotgun (WGS) entry which is preliminary data.</text>
</comment>
<dbReference type="InterPro" id="IPR009097">
    <property type="entry name" value="Cyclic_Pdiesterase"/>
</dbReference>